<dbReference type="GO" id="GO:0004674">
    <property type="term" value="F:protein serine/threonine kinase activity"/>
    <property type="evidence" value="ECO:0007669"/>
    <property type="project" value="UniProtKB-KW"/>
</dbReference>
<comment type="similarity">
    <text evidence="4">Belongs to the protein kinase superfamily.</text>
</comment>
<keyword evidence="2 3" id="KW-0067">ATP-binding</keyword>
<feature type="binding site" evidence="3">
    <location>
        <position position="54"/>
    </location>
    <ligand>
        <name>ATP</name>
        <dbReference type="ChEBI" id="CHEBI:30616"/>
    </ligand>
</feature>
<dbReference type="InterPro" id="IPR011009">
    <property type="entry name" value="Kinase-like_dom_sf"/>
</dbReference>
<keyword evidence="4" id="KW-0723">Serine/threonine-protein kinase</keyword>
<comment type="caution">
    <text evidence="6">The sequence shown here is derived from an EMBL/GenBank/DDBJ whole genome shotgun (WGS) entry which is preliminary data.</text>
</comment>
<sequence length="397" mass="43813">MSTNCVSGAIPDLTGRLIDRCSLKLVKNIGSGAYGVVYRAVETTPWSPREFAVKVLLRLDSRTSSGKLQAREIALHQMVSDHPNVVTVDRVVDDDECFIYVVMNLCCSGDMCDQISGKHPYYQNDELVKKTFIQLIDAVQHCHDKGVYHRDLKPDNILCSADASQIFLTDFGLATYRPVTKSFRTGTVHYMSPECLGEDENILKLSSGHCDIWSLGIILVTMLTGRLPWDAASFKNECFVEYLSDRDCLRCIFPISREADDLLHRILALNPLCRISLAEMRSEVLKMKTFFLTDGEIASAPVPVRCTAKLCMQMQKGDVAGVDELGNTLLPLPVTSSSTWSARSEGPITPETFAAQPDIEVGELSDGSDLELGAALLSLPKVPHVFPLTAARFMSLS</sequence>
<dbReference type="SMART" id="SM00220">
    <property type="entry name" value="S_TKc"/>
    <property type="match status" value="1"/>
</dbReference>
<feature type="domain" description="Protein kinase" evidence="5">
    <location>
        <begin position="23"/>
        <end position="291"/>
    </location>
</feature>
<keyword evidence="1 3" id="KW-0547">Nucleotide-binding</keyword>
<evidence type="ECO:0000313" key="6">
    <source>
        <dbReference type="EMBL" id="THH20154.1"/>
    </source>
</evidence>
<evidence type="ECO:0000313" key="7">
    <source>
        <dbReference type="Proteomes" id="UP000310158"/>
    </source>
</evidence>
<dbReference type="PROSITE" id="PS50011">
    <property type="entry name" value="PROTEIN_KINASE_DOM"/>
    <property type="match status" value="1"/>
</dbReference>
<dbReference type="SUPFAM" id="SSF56112">
    <property type="entry name" value="Protein kinase-like (PK-like)"/>
    <property type="match status" value="1"/>
</dbReference>
<dbReference type="InterPro" id="IPR000719">
    <property type="entry name" value="Prot_kinase_dom"/>
</dbReference>
<dbReference type="PANTHER" id="PTHR24346:SF30">
    <property type="entry name" value="MATERNAL EMBRYONIC LEUCINE ZIPPER KINASE"/>
    <property type="match status" value="1"/>
</dbReference>
<keyword evidence="4" id="KW-0418">Kinase</keyword>
<dbReference type="AlphaFoldDB" id="A0A4S4M4U1"/>
<dbReference type="Gene3D" id="1.10.510.10">
    <property type="entry name" value="Transferase(Phosphotransferase) domain 1"/>
    <property type="match status" value="1"/>
</dbReference>
<keyword evidence="7" id="KW-1185">Reference proteome</keyword>
<gene>
    <name evidence="6" type="ORF">EW146_g1166</name>
</gene>
<dbReference type="PANTHER" id="PTHR24346">
    <property type="entry name" value="MAP/MICROTUBULE AFFINITY-REGULATING KINASE"/>
    <property type="match status" value="1"/>
</dbReference>
<dbReference type="InterPro" id="IPR008271">
    <property type="entry name" value="Ser/Thr_kinase_AS"/>
</dbReference>
<dbReference type="GO" id="GO:0005737">
    <property type="term" value="C:cytoplasm"/>
    <property type="evidence" value="ECO:0007669"/>
    <property type="project" value="TreeGrafter"/>
</dbReference>
<name>A0A4S4M4U1_9AGAM</name>
<evidence type="ECO:0000259" key="5">
    <source>
        <dbReference type="PROSITE" id="PS50011"/>
    </source>
</evidence>
<dbReference type="PROSITE" id="PS00108">
    <property type="entry name" value="PROTEIN_KINASE_ST"/>
    <property type="match status" value="1"/>
</dbReference>
<dbReference type="GO" id="GO:0035556">
    <property type="term" value="P:intracellular signal transduction"/>
    <property type="evidence" value="ECO:0007669"/>
    <property type="project" value="TreeGrafter"/>
</dbReference>
<protein>
    <recommendedName>
        <fullName evidence="5">Protein kinase domain-containing protein</fullName>
    </recommendedName>
</protein>
<dbReference type="PROSITE" id="PS00107">
    <property type="entry name" value="PROTEIN_KINASE_ATP"/>
    <property type="match status" value="1"/>
</dbReference>
<accession>A0A4S4M4U1</accession>
<dbReference type="Pfam" id="PF00069">
    <property type="entry name" value="Pkinase"/>
    <property type="match status" value="1"/>
</dbReference>
<organism evidence="6 7">
    <name type="scientific">Bondarzewia mesenterica</name>
    <dbReference type="NCBI Taxonomy" id="1095465"/>
    <lineage>
        <taxon>Eukaryota</taxon>
        <taxon>Fungi</taxon>
        <taxon>Dikarya</taxon>
        <taxon>Basidiomycota</taxon>
        <taxon>Agaricomycotina</taxon>
        <taxon>Agaricomycetes</taxon>
        <taxon>Russulales</taxon>
        <taxon>Bondarzewiaceae</taxon>
        <taxon>Bondarzewia</taxon>
    </lineage>
</organism>
<dbReference type="EMBL" id="SGPL01000028">
    <property type="protein sequence ID" value="THH20154.1"/>
    <property type="molecule type" value="Genomic_DNA"/>
</dbReference>
<keyword evidence="4" id="KW-0808">Transferase</keyword>
<evidence type="ECO:0000256" key="2">
    <source>
        <dbReference type="ARBA" id="ARBA00022840"/>
    </source>
</evidence>
<evidence type="ECO:0000256" key="4">
    <source>
        <dbReference type="RuleBase" id="RU000304"/>
    </source>
</evidence>
<dbReference type="OrthoDB" id="541276at2759"/>
<evidence type="ECO:0000256" key="3">
    <source>
        <dbReference type="PROSITE-ProRule" id="PRU10141"/>
    </source>
</evidence>
<dbReference type="GO" id="GO:0005524">
    <property type="term" value="F:ATP binding"/>
    <property type="evidence" value="ECO:0007669"/>
    <property type="project" value="UniProtKB-UniRule"/>
</dbReference>
<dbReference type="Proteomes" id="UP000310158">
    <property type="component" value="Unassembled WGS sequence"/>
</dbReference>
<reference evidence="6 7" key="1">
    <citation type="submission" date="2019-02" db="EMBL/GenBank/DDBJ databases">
        <title>Genome sequencing of the rare red list fungi Bondarzewia mesenterica.</title>
        <authorList>
            <person name="Buettner E."/>
            <person name="Kellner H."/>
        </authorList>
    </citation>
    <scope>NUCLEOTIDE SEQUENCE [LARGE SCALE GENOMIC DNA]</scope>
    <source>
        <strain evidence="6 7">DSM 108281</strain>
    </source>
</reference>
<proteinExistence type="inferred from homology"/>
<evidence type="ECO:0000256" key="1">
    <source>
        <dbReference type="ARBA" id="ARBA00022741"/>
    </source>
</evidence>
<dbReference type="InterPro" id="IPR017441">
    <property type="entry name" value="Protein_kinase_ATP_BS"/>
</dbReference>